<evidence type="ECO:0000313" key="1">
    <source>
        <dbReference type="EMBL" id="MDQ0202294.1"/>
    </source>
</evidence>
<dbReference type="InterPro" id="IPR021617">
    <property type="entry name" value="DUF3231"/>
</dbReference>
<name>A0ABT9Y3A0_9BACI</name>
<reference evidence="1 2" key="1">
    <citation type="submission" date="2023-07" db="EMBL/GenBank/DDBJ databases">
        <title>Genomic Encyclopedia of Type Strains, Phase IV (KMG-IV): sequencing the most valuable type-strain genomes for metagenomic binning, comparative biology and taxonomic classification.</title>
        <authorList>
            <person name="Goeker M."/>
        </authorList>
    </citation>
    <scope>NUCLEOTIDE SEQUENCE [LARGE SCALE GENOMIC DNA]</scope>
    <source>
        <strain evidence="1 2">DSM 27594</strain>
    </source>
</reference>
<dbReference type="RefSeq" id="WP_307414320.1">
    <property type="nucleotide sequence ID" value="NZ_JAUSTW010000024.1"/>
</dbReference>
<dbReference type="Proteomes" id="UP001224122">
    <property type="component" value="Unassembled WGS sequence"/>
</dbReference>
<proteinExistence type="predicted"/>
<dbReference type="Gene3D" id="1.20.1260.10">
    <property type="match status" value="2"/>
</dbReference>
<keyword evidence="2" id="KW-1185">Reference proteome</keyword>
<evidence type="ECO:0000313" key="2">
    <source>
        <dbReference type="Proteomes" id="UP001224122"/>
    </source>
</evidence>
<dbReference type="EMBL" id="JAUSTW010000024">
    <property type="protein sequence ID" value="MDQ0202294.1"/>
    <property type="molecule type" value="Genomic_DNA"/>
</dbReference>
<accession>A0ABT9Y3A0</accession>
<organism evidence="1 2">
    <name type="scientific">Neobacillus ginsengisoli</name>
    <dbReference type="NCBI Taxonomy" id="904295"/>
    <lineage>
        <taxon>Bacteria</taxon>
        <taxon>Bacillati</taxon>
        <taxon>Bacillota</taxon>
        <taxon>Bacilli</taxon>
        <taxon>Bacillales</taxon>
        <taxon>Bacillaceae</taxon>
        <taxon>Neobacillus</taxon>
    </lineage>
</organism>
<protein>
    <recommendedName>
        <fullName evidence="3">DUF3231 family protein</fullName>
    </recommendedName>
</protein>
<dbReference type="InterPro" id="IPR012347">
    <property type="entry name" value="Ferritin-like"/>
</dbReference>
<evidence type="ECO:0008006" key="3">
    <source>
        <dbReference type="Google" id="ProtNLM"/>
    </source>
</evidence>
<comment type="caution">
    <text evidence="1">The sequence shown here is derived from an EMBL/GenBank/DDBJ whole genome shotgun (WGS) entry which is preliminary data.</text>
</comment>
<sequence>MDINNPIRLTAPEIASLWTQYIFDTMSICFFCYALEHIEDHDVKSLYQTALGLSQKHVQEITDFMLKENYPIPHGFTEKDDVNINAPRLFQDPFYLNYIYIMTLQGLTGYSLSVSTSIRADLRKYYITCMTETMMLFDQTIDVMLTKGIYTRPPIISPPDSIDFVKHQNFLTGWLGERRPLNVLEIGDITFNMLKMHLHAALKVGFVQVAQSKEVRQHLTRGLDIANKQIKIFESVFHEEKLNSPISWQSMITNSTSMTFSDKYIMYQIQLSTQLSISFYGTAMSVISRRDIGAHYIRLILELLQFAEDGANLMIKNGWLEQPPTASDRDSLEKERSNK</sequence>
<gene>
    <name evidence="1" type="ORF">J2S10_005531</name>
</gene>
<dbReference type="Pfam" id="PF11553">
    <property type="entry name" value="DUF3231"/>
    <property type="match status" value="2"/>
</dbReference>